<keyword evidence="5" id="KW-0963">Cytoplasm</keyword>
<gene>
    <name evidence="10" type="primary">pgi</name>
    <name evidence="10" type="ORF">Pan241w_03260</name>
</gene>
<evidence type="ECO:0000313" key="11">
    <source>
        <dbReference type="Proteomes" id="UP000317171"/>
    </source>
</evidence>
<dbReference type="GO" id="GO:0051156">
    <property type="term" value="P:glucose 6-phosphate metabolic process"/>
    <property type="evidence" value="ECO:0007669"/>
    <property type="project" value="TreeGrafter"/>
</dbReference>
<dbReference type="InterPro" id="IPR001672">
    <property type="entry name" value="G6P_Isomerase"/>
</dbReference>
<evidence type="ECO:0000256" key="9">
    <source>
        <dbReference type="RuleBase" id="RU000612"/>
    </source>
</evidence>
<dbReference type="GO" id="GO:0006096">
    <property type="term" value="P:glycolytic process"/>
    <property type="evidence" value="ECO:0007669"/>
    <property type="project" value="UniProtKB-UniPathway"/>
</dbReference>
<dbReference type="GO" id="GO:0048029">
    <property type="term" value="F:monosaccharide binding"/>
    <property type="evidence" value="ECO:0007669"/>
    <property type="project" value="TreeGrafter"/>
</dbReference>
<sequence>MKESSRMTNSIRYDDSAARLLIDNKWYEALQPDLMAAREEMLKDIELLGTDQIPADKQPLDAGFQNLPQQLLDEYEEKQGESLLGRIEAKAQELREQSDRFVVLGIGGSYMGMRALFEAVCHPLHNELTREQRAGVPRLYFEGNNVDNDSITALRDLLKTSCQDPNDVLQRWSLTVISKSGGTLETAVGFRLFREALEAYYGADSEKSRSLVVPITGLEGKLRNFSNEKGYSSVFPIPDNVGGRFSVFTAVGLFPAAVMGLDLKQLLQGAADMTSRFNSQPMGDNPVLDYTATCHLFEREKNVSIRILSTWGKRLEALGLWYDQLLAESLGKEEKGATPLTVVNTRDLHSRGQQHQEGALDKLITNVIVERADTDSVAVPVVPENENQDQLNKLQGKTIPDILSAAIEGTNQAYADANRPTADLILPCLDEYTVGQTLQMLMLATVLEGRLINTNPYGQPGVEAYKKNMQDVLNR</sequence>
<dbReference type="GO" id="GO:0097367">
    <property type="term" value="F:carbohydrate derivative binding"/>
    <property type="evidence" value="ECO:0007669"/>
    <property type="project" value="InterPro"/>
</dbReference>
<dbReference type="PROSITE" id="PS51463">
    <property type="entry name" value="P_GLUCOSE_ISOMERASE_3"/>
    <property type="match status" value="1"/>
</dbReference>
<organism evidence="10 11">
    <name type="scientific">Gimesia alba</name>
    <dbReference type="NCBI Taxonomy" id="2527973"/>
    <lineage>
        <taxon>Bacteria</taxon>
        <taxon>Pseudomonadati</taxon>
        <taxon>Planctomycetota</taxon>
        <taxon>Planctomycetia</taxon>
        <taxon>Planctomycetales</taxon>
        <taxon>Planctomycetaceae</taxon>
        <taxon>Gimesia</taxon>
    </lineage>
</organism>
<dbReference type="InterPro" id="IPR035482">
    <property type="entry name" value="SIS_PGI_2"/>
</dbReference>
<dbReference type="GO" id="GO:0006094">
    <property type="term" value="P:gluconeogenesis"/>
    <property type="evidence" value="ECO:0007669"/>
    <property type="project" value="UniProtKB-KW"/>
</dbReference>
<evidence type="ECO:0000256" key="7">
    <source>
        <dbReference type="ARBA" id="ARBA00023235"/>
    </source>
</evidence>
<proteinExistence type="inferred from homology"/>
<dbReference type="FunFam" id="3.40.50.10490:FF:000016">
    <property type="entry name" value="Glucose-6-phosphate isomerase"/>
    <property type="match status" value="1"/>
</dbReference>
<keyword evidence="11" id="KW-1185">Reference proteome</keyword>
<evidence type="ECO:0000256" key="1">
    <source>
        <dbReference type="ARBA" id="ARBA00004926"/>
    </source>
</evidence>
<keyword evidence="6 9" id="KW-0324">Glycolysis</keyword>
<evidence type="ECO:0000256" key="6">
    <source>
        <dbReference type="ARBA" id="ARBA00023152"/>
    </source>
</evidence>
<keyword evidence="7 9" id="KW-0413">Isomerase</keyword>
<reference evidence="10 11" key="1">
    <citation type="submission" date="2019-02" db="EMBL/GenBank/DDBJ databases">
        <title>Deep-cultivation of Planctomycetes and their phenomic and genomic characterization uncovers novel biology.</title>
        <authorList>
            <person name="Wiegand S."/>
            <person name="Jogler M."/>
            <person name="Boedeker C."/>
            <person name="Pinto D."/>
            <person name="Vollmers J."/>
            <person name="Rivas-Marin E."/>
            <person name="Kohn T."/>
            <person name="Peeters S.H."/>
            <person name="Heuer A."/>
            <person name="Rast P."/>
            <person name="Oberbeckmann S."/>
            <person name="Bunk B."/>
            <person name="Jeske O."/>
            <person name="Meyerdierks A."/>
            <person name="Storesund J.E."/>
            <person name="Kallscheuer N."/>
            <person name="Luecker S."/>
            <person name="Lage O.M."/>
            <person name="Pohl T."/>
            <person name="Merkel B.J."/>
            <person name="Hornburger P."/>
            <person name="Mueller R.-W."/>
            <person name="Bruemmer F."/>
            <person name="Labrenz M."/>
            <person name="Spormann A.M."/>
            <person name="Op den Camp H."/>
            <person name="Overmann J."/>
            <person name="Amann R."/>
            <person name="Jetten M.S.M."/>
            <person name="Mascher T."/>
            <person name="Medema M.H."/>
            <person name="Devos D.P."/>
            <person name="Kaster A.-K."/>
            <person name="Ovreas L."/>
            <person name="Rohde M."/>
            <person name="Galperin M.Y."/>
            <person name="Jogler C."/>
        </authorList>
    </citation>
    <scope>NUCLEOTIDE SEQUENCE [LARGE SCALE GENOMIC DNA]</scope>
    <source>
        <strain evidence="10 11">Pan241w</strain>
    </source>
</reference>
<dbReference type="PANTHER" id="PTHR11469">
    <property type="entry name" value="GLUCOSE-6-PHOSPHATE ISOMERASE"/>
    <property type="match status" value="1"/>
</dbReference>
<accession>A0A517R8Q9</accession>
<dbReference type="CDD" id="cd05015">
    <property type="entry name" value="SIS_PGI_1"/>
    <property type="match status" value="1"/>
</dbReference>
<dbReference type="Proteomes" id="UP000317171">
    <property type="component" value="Chromosome"/>
</dbReference>
<name>A0A517R8Q9_9PLAN</name>
<evidence type="ECO:0000256" key="8">
    <source>
        <dbReference type="ARBA" id="ARBA00029321"/>
    </source>
</evidence>
<comment type="similarity">
    <text evidence="2 9">Belongs to the GPI family.</text>
</comment>
<evidence type="ECO:0000256" key="5">
    <source>
        <dbReference type="ARBA" id="ARBA00022490"/>
    </source>
</evidence>
<dbReference type="Gene3D" id="3.40.50.10490">
    <property type="entry name" value="Glucose-6-phosphate isomerase like protein, domain 1"/>
    <property type="match status" value="2"/>
</dbReference>
<dbReference type="GO" id="GO:0004347">
    <property type="term" value="F:glucose-6-phosphate isomerase activity"/>
    <property type="evidence" value="ECO:0007669"/>
    <property type="project" value="UniProtKB-EC"/>
</dbReference>
<dbReference type="EMBL" id="CP036269">
    <property type="protein sequence ID" value="QDT40270.1"/>
    <property type="molecule type" value="Genomic_DNA"/>
</dbReference>
<dbReference type="Pfam" id="PF00342">
    <property type="entry name" value="PGI"/>
    <property type="match status" value="1"/>
</dbReference>
<dbReference type="SUPFAM" id="SSF53697">
    <property type="entry name" value="SIS domain"/>
    <property type="match status" value="1"/>
</dbReference>
<evidence type="ECO:0000313" key="10">
    <source>
        <dbReference type="EMBL" id="QDT40270.1"/>
    </source>
</evidence>
<keyword evidence="4 9" id="KW-0312">Gluconeogenesis</keyword>
<dbReference type="EC" id="5.3.1.9" evidence="3 9"/>
<evidence type="ECO:0000256" key="2">
    <source>
        <dbReference type="ARBA" id="ARBA00006604"/>
    </source>
</evidence>
<dbReference type="InterPro" id="IPR046348">
    <property type="entry name" value="SIS_dom_sf"/>
</dbReference>
<comment type="catalytic activity">
    <reaction evidence="8 9">
        <text>alpha-D-glucose 6-phosphate = beta-D-fructose 6-phosphate</text>
        <dbReference type="Rhea" id="RHEA:11816"/>
        <dbReference type="ChEBI" id="CHEBI:57634"/>
        <dbReference type="ChEBI" id="CHEBI:58225"/>
        <dbReference type="EC" id="5.3.1.9"/>
    </reaction>
</comment>
<evidence type="ECO:0000256" key="3">
    <source>
        <dbReference type="ARBA" id="ARBA00011952"/>
    </source>
</evidence>
<dbReference type="InterPro" id="IPR035476">
    <property type="entry name" value="SIS_PGI_1"/>
</dbReference>
<dbReference type="UniPathway" id="UPA00109">
    <property type="reaction ID" value="UER00181"/>
</dbReference>
<evidence type="ECO:0000256" key="4">
    <source>
        <dbReference type="ARBA" id="ARBA00022432"/>
    </source>
</evidence>
<comment type="pathway">
    <text evidence="1 9">Carbohydrate degradation; glycolysis; D-glyceraldehyde 3-phosphate and glycerone phosphate from D-glucose: step 2/4.</text>
</comment>
<dbReference type="InterPro" id="IPR018189">
    <property type="entry name" value="Phosphoglucose_isomerase_CS"/>
</dbReference>
<dbReference type="CDD" id="cd05016">
    <property type="entry name" value="SIS_PGI_2"/>
    <property type="match status" value="1"/>
</dbReference>
<dbReference type="GO" id="GO:0005829">
    <property type="term" value="C:cytosol"/>
    <property type="evidence" value="ECO:0007669"/>
    <property type="project" value="TreeGrafter"/>
</dbReference>
<dbReference type="AlphaFoldDB" id="A0A517R8Q9"/>
<dbReference type="PROSITE" id="PS00765">
    <property type="entry name" value="P_GLUCOSE_ISOMERASE_1"/>
    <property type="match status" value="1"/>
</dbReference>
<protein>
    <recommendedName>
        <fullName evidence="3 9">Glucose-6-phosphate isomerase</fullName>
        <ecNumber evidence="3 9">5.3.1.9</ecNumber>
    </recommendedName>
</protein>
<dbReference type="PRINTS" id="PR00662">
    <property type="entry name" value="G6PISOMERASE"/>
</dbReference>
<dbReference type="KEGG" id="gaz:Pan241w_03260"/>
<dbReference type="PANTHER" id="PTHR11469:SF1">
    <property type="entry name" value="GLUCOSE-6-PHOSPHATE ISOMERASE"/>
    <property type="match status" value="1"/>
</dbReference>